<protein>
    <recommendedName>
        <fullName evidence="3">PBP domain-containing protein</fullName>
    </recommendedName>
</protein>
<reference evidence="4 5" key="1">
    <citation type="submission" date="2020-05" db="EMBL/GenBank/DDBJ databases">
        <title>Parvularcula mediterraneae sp. nov., isolated from polypropylene straw from shallow seawater of the seashore of Laganas in Zakynthos island, Greece.</title>
        <authorList>
            <person name="Szabo I."/>
            <person name="Al-Omari J."/>
            <person name="Rado J."/>
            <person name="Szerdahelyi G.S."/>
        </authorList>
    </citation>
    <scope>NUCLEOTIDE SEQUENCE [LARGE SCALE GENOMIC DNA]</scope>
    <source>
        <strain evidence="4 5">ZS-1/3</strain>
    </source>
</reference>
<dbReference type="AlphaFoldDB" id="A0A7Y3W4F4"/>
<dbReference type="RefSeq" id="WP_173196524.1">
    <property type="nucleotide sequence ID" value="NZ_JABFCX010000002.1"/>
</dbReference>
<evidence type="ECO:0000256" key="1">
    <source>
        <dbReference type="ARBA" id="ARBA00022729"/>
    </source>
</evidence>
<dbReference type="Pfam" id="PF12849">
    <property type="entry name" value="PBP_like_2"/>
    <property type="match status" value="1"/>
</dbReference>
<dbReference type="InterPro" id="IPR024370">
    <property type="entry name" value="PBP_domain"/>
</dbReference>
<evidence type="ECO:0000313" key="4">
    <source>
        <dbReference type="EMBL" id="NNU15217.1"/>
    </source>
</evidence>
<dbReference type="InterPro" id="IPR050811">
    <property type="entry name" value="Phosphate_ABC_transporter"/>
</dbReference>
<feature type="signal peptide" evidence="2">
    <location>
        <begin position="1"/>
        <end position="18"/>
    </location>
</feature>
<organism evidence="4 5">
    <name type="scientific">Parvularcula mediterranea</name>
    <dbReference type="NCBI Taxonomy" id="2732508"/>
    <lineage>
        <taxon>Bacteria</taxon>
        <taxon>Pseudomonadati</taxon>
        <taxon>Pseudomonadota</taxon>
        <taxon>Alphaproteobacteria</taxon>
        <taxon>Parvularculales</taxon>
        <taxon>Parvularculaceae</taxon>
        <taxon>Parvularcula</taxon>
    </lineage>
</organism>
<dbReference type="Proteomes" id="UP000536835">
    <property type="component" value="Unassembled WGS sequence"/>
</dbReference>
<evidence type="ECO:0000313" key="5">
    <source>
        <dbReference type="Proteomes" id="UP000536835"/>
    </source>
</evidence>
<dbReference type="PANTHER" id="PTHR30570:SF1">
    <property type="entry name" value="PHOSPHATE-BINDING PROTEIN PSTS"/>
    <property type="match status" value="1"/>
</dbReference>
<sequence>MLKRIALALCAAIGPAQAEETVIIGSSTVAPYARAVISHIQGTLTNKLRIDPQGSNAGIRALCSGAKPLTLSSRRMARDEQSVCAETLGTRLSEFAIGNNGVVLVTYRETALPNFSVTREELFRALAKNVPDADCQLVPNEALTWRDVSERLPDVPIKVFGPSARHGTYSSFVDLALAKGAKRNSCHAALEAQEQGAMERTAKALRTDGVFVVMNEERSDLVLNLHKEQGALGILDYGASQRLKTHLQVVRVEGRAPTKLTLGDGSYPLASPLWMYLNDAAVDLDEDLKAFRNAFMAEEAIGPGGYLSRIGLIPARH</sequence>
<dbReference type="EMBL" id="JABFCX010000002">
    <property type="protein sequence ID" value="NNU15217.1"/>
    <property type="molecule type" value="Genomic_DNA"/>
</dbReference>
<proteinExistence type="predicted"/>
<comment type="caution">
    <text evidence="4">The sequence shown here is derived from an EMBL/GenBank/DDBJ whole genome shotgun (WGS) entry which is preliminary data.</text>
</comment>
<evidence type="ECO:0000259" key="3">
    <source>
        <dbReference type="Pfam" id="PF12849"/>
    </source>
</evidence>
<gene>
    <name evidence="4" type="ORF">HK107_02620</name>
</gene>
<dbReference type="SUPFAM" id="SSF53850">
    <property type="entry name" value="Periplasmic binding protein-like II"/>
    <property type="match status" value="1"/>
</dbReference>
<name>A0A7Y3W4F4_9PROT</name>
<dbReference type="Gene3D" id="3.40.190.10">
    <property type="entry name" value="Periplasmic binding protein-like II"/>
    <property type="match status" value="2"/>
</dbReference>
<accession>A0A7Y3W4F4</accession>
<keyword evidence="1 2" id="KW-0732">Signal</keyword>
<evidence type="ECO:0000256" key="2">
    <source>
        <dbReference type="SAM" id="SignalP"/>
    </source>
</evidence>
<feature type="chain" id="PRO_5031029639" description="PBP domain-containing protein" evidence="2">
    <location>
        <begin position="19"/>
        <end position="317"/>
    </location>
</feature>
<dbReference type="PANTHER" id="PTHR30570">
    <property type="entry name" value="PERIPLASMIC PHOSPHATE BINDING COMPONENT OF PHOSPHATE ABC TRANSPORTER"/>
    <property type="match status" value="1"/>
</dbReference>
<keyword evidence="5" id="KW-1185">Reference proteome</keyword>
<feature type="domain" description="PBP" evidence="3">
    <location>
        <begin position="14"/>
        <end position="291"/>
    </location>
</feature>